<proteinExistence type="predicted"/>
<dbReference type="VEuPathDB" id="TriTrypDB:TcIL3000_2_1250"/>
<name>G0UJJ4_TRYCI</name>
<organism evidence="1">
    <name type="scientific">Trypanosoma congolense (strain IL3000)</name>
    <dbReference type="NCBI Taxonomy" id="1068625"/>
    <lineage>
        <taxon>Eukaryota</taxon>
        <taxon>Discoba</taxon>
        <taxon>Euglenozoa</taxon>
        <taxon>Kinetoplastea</taxon>
        <taxon>Metakinetoplastina</taxon>
        <taxon>Trypanosomatida</taxon>
        <taxon>Trypanosomatidae</taxon>
        <taxon>Trypanosoma</taxon>
        <taxon>Nannomonas</taxon>
    </lineage>
</organism>
<dbReference type="EMBL" id="HE575315">
    <property type="protein sequence ID" value="CCC89547.1"/>
    <property type="molecule type" value="Genomic_DNA"/>
</dbReference>
<gene>
    <name evidence="1" type="ORF">TCIL3000_2_1250</name>
</gene>
<accession>G0UJJ4</accession>
<protein>
    <submittedName>
        <fullName evidence="1">Uncharacterized protein</fullName>
    </submittedName>
</protein>
<sequence length="151" mass="17816">MKRIAPSPTIVSMSTGLMYSRRNSLLEHKTKGSMFMKHLDLYARRDPQLAPYLLREVDIEYKRSCRKVTFCLWVCLFTLTSAVQIRMQGEHLHYMRLYAECVDTERCASDEDGIHRRKTFVALMNIVKKAFDRNQSWNKDDEESAMKELSR</sequence>
<dbReference type="AlphaFoldDB" id="G0UJJ4"/>
<evidence type="ECO:0000313" key="1">
    <source>
        <dbReference type="EMBL" id="CCC89547.1"/>
    </source>
</evidence>
<reference evidence="1" key="1">
    <citation type="journal article" date="2012" name="Proc. Natl. Acad. Sci. U.S.A.">
        <title>Antigenic diversity is generated by distinct evolutionary mechanisms in African trypanosome species.</title>
        <authorList>
            <person name="Jackson A.P."/>
            <person name="Berry A."/>
            <person name="Aslett M."/>
            <person name="Allison H.C."/>
            <person name="Burton P."/>
            <person name="Vavrova-Anderson J."/>
            <person name="Brown R."/>
            <person name="Browne H."/>
            <person name="Corton N."/>
            <person name="Hauser H."/>
            <person name="Gamble J."/>
            <person name="Gilderthorp R."/>
            <person name="Marcello L."/>
            <person name="McQuillan J."/>
            <person name="Otto T.D."/>
            <person name="Quail M.A."/>
            <person name="Sanders M.J."/>
            <person name="van Tonder A."/>
            <person name="Ginger M.L."/>
            <person name="Field M.C."/>
            <person name="Barry J.D."/>
            <person name="Hertz-Fowler C."/>
            <person name="Berriman M."/>
        </authorList>
    </citation>
    <scope>NUCLEOTIDE SEQUENCE</scope>
    <source>
        <strain evidence="1">IL3000</strain>
    </source>
</reference>